<evidence type="ECO:0000256" key="2">
    <source>
        <dbReference type="ARBA" id="ARBA00033753"/>
    </source>
</evidence>
<dbReference type="InterPro" id="IPR040372">
    <property type="entry name" value="YaeB-like"/>
</dbReference>
<dbReference type="EMBL" id="CAKLPX010000003">
    <property type="protein sequence ID" value="CAH0992390.1"/>
    <property type="molecule type" value="Genomic_DNA"/>
</dbReference>
<accession>A0ABM9AGP9</accession>
<dbReference type="RefSeq" id="WP_237445080.1">
    <property type="nucleotide sequence ID" value="NZ_CAKLPX010000003.1"/>
</dbReference>
<sequence length="241" mass="26862">MKAFNLTPVAVVHSPYKEKFGIPRQPQLAPDVEASVELVAPFSRPEALSGLAQASHIWLQFIFHQTIDKGWKPTVRPPRLGGNKRLGVFATRATHRPNALGLSVVKLLRVEQTPVPRLIISGCDLLDGTPVLDIKPYIPYVDSVAEATHAFAEAEPQKIAVHISPPASQQCEEFYREKGIDLTELLGQILSQDPKPAYQTFDAERVYGMRLFDKNIQWQYQLTDGQWLINVTAITAQDLSA</sequence>
<protein>
    <submittedName>
        <fullName evidence="4">tRNA (Adenine(37)-N6)-methyltransferase</fullName>
        <ecNumber evidence="4">2.1.1.-</ecNumber>
    </submittedName>
</protein>
<evidence type="ECO:0000256" key="1">
    <source>
        <dbReference type="ARBA" id="ARBA00022691"/>
    </source>
</evidence>
<dbReference type="Gene3D" id="3.30.2310.10">
    <property type="entry name" value="YaeB-like"/>
    <property type="match status" value="1"/>
</dbReference>
<dbReference type="InterPro" id="IPR023368">
    <property type="entry name" value="UPF0066_cons_site"/>
</dbReference>
<proteinExistence type="inferred from homology"/>
<keyword evidence="4" id="KW-0489">Methyltransferase</keyword>
<dbReference type="Pfam" id="PF18389">
    <property type="entry name" value="TrmO_C"/>
    <property type="match status" value="1"/>
</dbReference>
<dbReference type="Pfam" id="PF01980">
    <property type="entry name" value="TrmO_N"/>
    <property type="match status" value="1"/>
</dbReference>
<evidence type="ECO:0000259" key="3">
    <source>
        <dbReference type="PROSITE" id="PS51668"/>
    </source>
</evidence>
<dbReference type="InterPro" id="IPR041369">
    <property type="entry name" value="TrmO_C"/>
</dbReference>
<organism evidence="4 5">
    <name type="scientific">Sinobacterium norvegicum</name>
    <dbReference type="NCBI Taxonomy" id="1641715"/>
    <lineage>
        <taxon>Bacteria</taxon>
        <taxon>Pseudomonadati</taxon>
        <taxon>Pseudomonadota</taxon>
        <taxon>Gammaproteobacteria</taxon>
        <taxon>Cellvibrionales</taxon>
        <taxon>Spongiibacteraceae</taxon>
        <taxon>Sinobacterium</taxon>
    </lineage>
</organism>
<evidence type="ECO:0000313" key="5">
    <source>
        <dbReference type="Proteomes" id="UP000838100"/>
    </source>
</evidence>
<keyword evidence="1" id="KW-0949">S-adenosyl-L-methionine</keyword>
<dbReference type="PANTHER" id="PTHR12818:SF0">
    <property type="entry name" value="TRNA (ADENINE(37)-N6)-METHYLTRANSFERASE"/>
    <property type="match status" value="1"/>
</dbReference>
<dbReference type="PANTHER" id="PTHR12818">
    <property type="entry name" value="TRNA (ADENINE(37)-N6)-METHYLTRANSFERASE"/>
    <property type="match status" value="1"/>
</dbReference>
<keyword evidence="4" id="KW-0808">Transferase</keyword>
<dbReference type="InterPro" id="IPR023370">
    <property type="entry name" value="TrmO-like_N"/>
</dbReference>
<dbReference type="EC" id="2.1.1.-" evidence="4"/>
<name>A0ABM9AGP9_9GAMM</name>
<dbReference type="InterPro" id="IPR036413">
    <property type="entry name" value="YaeB-like_sf"/>
</dbReference>
<gene>
    <name evidence="4" type="primary">trmO</name>
    <name evidence="4" type="ORF">SIN8267_02509</name>
</gene>
<dbReference type="GO" id="GO:0008168">
    <property type="term" value="F:methyltransferase activity"/>
    <property type="evidence" value="ECO:0007669"/>
    <property type="project" value="UniProtKB-KW"/>
</dbReference>
<dbReference type="Gene3D" id="2.40.30.70">
    <property type="entry name" value="YaeB-like"/>
    <property type="match status" value="1"/>
</dbReference>
<dbReference type="Proteomes" id="UP000838100">
    <property type="component" value="Unassembled WGS sequence"/>
</dbReference>
<dbReference type="PROSITE" id="PS01318">
    <property type="entry name" value="TSAA_1"/>
    <property type="match status" value="1"/>
</dbReference>
<dbReference type="InterPro" id="IPR036414">
    <property type="entry name" value="YaeB_N_sf"/>
</dbReference>
<dbReference type="SUPFAM" id="SSF118196">
    <property type="entry name" value="YaeB-like"/>
    <property type="match status" value="1"/>
</dbReference>
<comment type="caution">
    <text evidence="4">The sequence shown here is derived from an EMBL/GenBank/DDBJ whole genome shotgun (WGS) entry which is preliminary data.</text>
</comment>
<dbReference type="PROSITE" id="PS51668">
    <property type="entry name" value="TSAA_2"/>
    <property type="match status" value="1"/>
</dbReference>
<comment type="similarity">
    <text evidence="2">Belongs to the tRNA methyltransferase O family.</text>
</comment>
<dbReference type="GO" id="GO:0032259">
    <property type="term" value="P:methylation"/>
    <property type="evidence" value="ECO:0007669"/>
    <property type="project" value="UniProtKB-KW"/>
</dbReference>
<reference evidence="4" key="1">
    <citation type="submission" date="2021-12" db="EMBL/GenBank/DDBJ databases">
        <authorList>
            <person name="Rodrigo-Torres L."/>
            <person name="Arahal R. D."/>
            <person name="Lucena T."/>
        </authorList>
    </citation>
    <scope>NUCLEOTIDE SEQUENCE</scope>
    <source>
        <strain evidence="4">CECT 8267</strain>
    </source>
</reference>
<dbReference type="CDD" id="cd09281">
    <property type="entry name" value="UPF0066"/>
    <property type="match status" value="1"/>
</dbReference>
<feature type="domain" description="TsaA-like" evidence="3">
    <location>
        <begin position="6"/>
        <end position="146"/>
    </location>
</feature>
<keyword evidence="5" id="KW-1185">Reference proteome</keyword>
<evidence type="ECO:0000313" key="4">
    <source>
        <dbReference type="EMBL" id="CAH0992390.1"/>
    </source>
</evidence>
<dbReference type="NCBIfam" id="TIGR00104">
    <property type="entry name" value="tRNA_TsaA"/>
    <property type="match status" value="1"/>
</dbReference>